<proteinExistence type="predicted"/>
<dbReference type="InterPro" id="IPR044816">
    <property type="entry name" value="BURP"/>
</dbReference>
<dbReference type="SMART" id="SM01045">
    <property type="entry name" value="BURP"/>
    <property type="match status" value="1"/>
</dbReference>
<evidence type="ECO:0000313" key="2">
    <source>
        <dbReference type="EMBL" id="CAD6268533.1"/>
    </source>
</evidence>
<dbReference type="EMBL" id="CAJGYO010000014">
    <property type="protein sequence ID" value="CAD6268533.1"/>
    <property type="molecule type" value="Genomic_DNA"/>
</dbReference>
<dbReference type="OrthoDB" id="684044at2759"/>
<dbReference type="AlphaFoldDB" id="A0A811RE30"/>
<dbReference type="Pfam" id="PF03181">
    <property type="entry name" value="BURP"/>
    <property type="match status" value="1"/>
</dbReference>
<keyword evidence="3" id="KW-1185">Reference proteome</keyword>
<reference evidence="2" key="1">
    <citation type="submission" date="2020-10" db="EMBL/GenBank/DDBJ databases">
        <authorList>
            <person name="Han B."/>
            <person name="Lu T."/>
            <person name="Zhao Q."/>
            <person name="Huang X."/>
            <person name="Zhao Y."/>
        </authorList>
    </citation>
    <scope>NUCLEOTIDE SEQUENCE</scope>
</reference>
<evidence type="ECO:0000313" key="3">
    <source>
        <dbReference type="Proteomes" id="UP000604825"/>
    </source>
</evidence>
<dbReference type="Proteomes" id="UP000604825">
    <property type="component" value="Unassembled WGS sequence"/>
</dbReference>
<dbReference type="PANTHER" id="PTHR31236">
    <property type="entry name" value="BURP DOMAIN PROTEIN USPL1-LIKE"/>
    <property type="match status" value="1"/>
</dbReference>
<evidence type="ECO:0000259" key="1">
    <source>
        <dbReference type="PROSITE" id="PS51277"/>
    </source>
</evidence>
<dbReference type="PROSITE" id="PS51277">
    <property type="entry name" value="BURP"/>
    <property type="match status" value="1"/>
</dbReference>
<sequence>MVAAIAAPACATTAVTTPAARFWEENLPGTPMPPTIAELVQKGTDHSPLKQPSSSPQVYQPDACLGYSYRITCSPSAAVAATGVFFRQENVALGSVMTVHFPPVDLPAILPRADAEKAPFANVSDVLATFSIASGSSRESNVRTTISACQAPPLAGERKTCATSLEGAVRAAARMLGTSAARLSVAASALTPREGLPRQEYEVVTVAPLGGGRHVTCHDDPFPYAVYRCHMEKEASTEAYVLTLRGLQYGSGAPVVVDMVAVCHLDTSNWSSAHPAFETLNLRPGGAPVCHFMPYADLLFTEKAANA</sequence>
<accession>A0A811RE30</accession>
<dbReference type="InterPro" id="IPR004873">
    <property type="entry name" value="BURP_dom"/>
</dbReference>
<feature type="domain" description="BURP" evidence="1">
    <location>
        <begin position="85"/>
        <end position="303"/>
    </location>
</feature>
<gene>
    <name evidence="2" type="ORF">NCGR_LOCUS51838</name>
</gene>
<protein>
    <recommendedName>
        <fullName evidence="1">BURP domain-containing protein</fullName>
    </recommendedName>
</protein>
<name>A0A811RE30_9POAL</name>
<dbReference type="PANTHER" id="PTHR31236:SF24">
    <property type="entry name" value="BURP DOMAIN PROTEIN RD22"/>
    <property type="match status" value="1"/>
</dbReference>
<organism evidence="2 3">
    <name type="scientific">Miscanthus lutarioriparius</name>
    <dbReference type="NCBI Taxonomy" id="422564"/>
    <lineage>
        <taxon>Eukaryota</taxon>
        <taxon>Viridiplantae</taxon>
        <taxon>Streptophyta</taxon>
        <taxon>Embryophyta</taxon>
        <taxon>Tracheophyta</taxon>
        <taxon>Spermatophyta</taxon>
        <taxon>Magnoliopsida</taxon>
        <taxon>Liliopsida</taxon>
        <taxon>Poales</taxon>
        <taxon>Poaceae</taxon>
        <taxon>PACMAD clade</taxon>
        <taxon>Panicoideae</taxon>
        <taxon>Andropogonodae</taxon>
        <taxon>Andropogoneae</taxon>
        <taxon>Saccharinae</taxon>
        <taxon>Miscanthus</taxon>
    </lineage>
</organism>
<comment type="caution">
    <text evidence="2">The sequence shown here is derived from an EMBL/GenBank/DDBJ whole genome shotgun (WGS) entry which is preliminary data.</text>
</comment>